<keyword evidence="2" id="KW-0812">Transmembrane</keyword>
<organism evidence="3 4">
    <name type="scientific">Trichoderma asperellum (strain ATCC 204424 / CBS 433.97 / NBRC 101777)</name>
    <dbReference type="NCBI Taxonomy" id="1042311"/>
    <lineage>
        <taxon>Eukaryota</taxon>
        <taxon>Fungi</taxon>
        <taxon>Dikarya</taxon>
        <taxon>Ascomycota</taxon>
        <taxon>Pezizomycotina</taxon>
        <taxon>Sordariomycetes</taxon>
        <taxon>Hypocreomycetidae</taxon>
        <taxon>Hypocreales</taxon>
        <taxon>Hypocreaceae</taxon>
        <taxon>Trichoderma</taxon>
    </lineage>
</organism>
<dbReference type="AlphaFoldDB" id="A0A2T3ZL14"/>
<keyword evidence="4" id="KW-1185">Reference proteome</keyword>
<evidence type="ECO:0000313" key="3">
    <source>
        <dbReference type="EMBL" id="PTB45472.1"/>
    </source>
</evidence>
<evidence type="ECO:0000313" key="4">
    <source>
        <dbReference type="Proteomes" id="UP000240493"/>
    </source>
</evidence>
<keyword evidence="2" id="KW-0472">Membrane</keyword>
<proteinExistence type="predicted"/>
<feature type="region of interest" description="Disordered" evidence="1">
    <location>
        <begin position="42"/>
        <end position="72"/>
    </location>
</feature>
<protein>
    <submittedName>
        <fullName evidence="3">Uncharacterized protein</fullName>
    </submittedName>
</protein>
<evidence type="ECO:0000256" key="1">
    <source>
        <dbReference type="SAM" id="MobiDB-lite"/>
    </source>
</evidence>
<dbReference type="Proteomes" id="UP000240493">
    <property type="component" value="Unassembled WGS sequence"/>
</dbReference>
<feature type="transmembrane region" description="Helical" evidence="2">
    <location>
        <begin position="20"/>
        <end position="37"/>
    </location>
</feature>
<accession>A0A2T3ZL14</accession>
<sequence>MALCKTLHTHHLFLKTTQGYLLRSGICLVCLSVSRVVRRGGNRIGGRRREGEGFRTRRRSKRRKKDKAETRSRYSFAASRSCGRCNVEKGKKGGHAPPAGSVCRNRPEAQALYGALRGYR</sequence>
<reference evidence="3 4" key="1">
    <citation type="submission" date="2016-07" db="EMBL/GenBank/DDBJ databases">
        <title>Multiple horizontal gene transfer events from other fungi enriched the ability of initially mycotrophic Trichoderma (Ascomycota) to feed on dead plant biomass.</title>
        <authorList>
            <consortium name="DOE Joint Genome Institute"/>
            <person name="Aerts A."/>
            <person name="Atanasova L."/>
            <person name="Chenthamara K."/>
            <person name="Zhang J."/>
            <person name="Grujic M."/>
            <person name="Henrissat B."/>
            <person name="Kuo A."/>
            <person name="Salamov A."/>
            <person name="Lipzen A."/>
            <person name="Labutti K."/>
            <person name="Barry K."/>
            <person name="Miao Y."/>
            <person name="Rahimi M.J."/>
            <person name="Shen Q."/>
            <person name="Grigoriev I.V."/>
            <person name="Kubicek C.P."/>
            <person name="Druzhinina I.S."/>
        </authorList>
    </citation>
    <scope>NUCLEOTIDE SEQUENCE [LARGE SCALE GENOMIC DNA]</scope>
    <source>
        <strain evidence="3 4">CBS 433.97</strain>
    </source>
</reference>
<evidence type="ECO:0000256" key="2">
    <source>
        <dbReference type="SAM" id="Phobius"/>
    </source>
</evidence>
<dbReference type="EMBL" id="KZ679257">
    <property type="protein sequence ID" value="PTB45472.1"/>
    <property type="molecule type" value="Genomic_DNA"/>
</dbReference>
<keyword evidence="2" id="KW-1133">Transmembrane helix</keyword>
<feature type="compositionally biased region" description="Basic residues" evidence="1">
    <location>
        <begin position="56"/>
        <end position="65"/>
    </location>
</feature>
<name>A0A2T3ZL14_TRIA4</name>
<gene>
    <name evidence="3" type="ORF">M441DRAFT_318112</name>
</gene>